<dbReference type="Pfam" id="PF07853">
    <property type="entry name" value="DUF1648"/>
    <property type="match status" value="1"/>
</dbReference>
<keyword evidence="1" id="KW-0472">Membrane</keyword>
<dbReference type="Proteomes" id="UP000198809">
    <property type="component" value="Unassembled WGS sequence"/>
</dbReference>
<protein>
    <recommendedName>
        <fullName evidence="2">DUF1648 domain-containing protein</fullName>
    </recommendedName>
</protein>
<evidence type="ECO:0000259" key="2">
    <source>
        <dbReference type="Pfam" id="PF07853"/>
    </source>
</evidence>
<reference evidence="3 4" key="1">
    <citation type="submission" date="2016-10" db="EMBL/GenBank/DDBJ databases">
        <authorList>
            <person name="de Groot N.N."/>
        </authorList>
    </citation>
    <scope>NUCLEOTIDE SEQUENCE [LARGE SCALE GENOMIC DNA]</scope>
    <source>
        <strain evidence="3 4">CGMCC 1.10238</strain>
    </source>
</reference>
<sequence length="122" mass="13518">MKGAAHVTKWKKVIALSGIIGIVPVFVYYFLYPHMPDQVPIHYTGGTPDRYVGKSSLELLVLALLGELGLIFMLLLYTVLRRRYQGSFQKNEATAAMTWLIAVPAVTVLFAGIGIYALTEMV</sequence>
<organism evidence="3 4">
    <name type="scientific">Paenibacillus sophorae</name>
    <dbReference type="NCBI Taxonomy" id="1333845"/>
    <lineage>
        <taxon>Bacteria</taxon>
        <taxon>Bacillati</taxon>
        <taxon>Bacillota</taxon>
        <taxon>Bacilli</taxon>
        <taxon>Bacillales</taxon>
        <taxon>Paenibacillaceae</taxon>
        <taxon>Paenibacillus</taxon>
    </lineage>
</organism>
<name>A0A1H8T4Q4_9BACL</name>
<keyword evidence="1" id="KW-1133">Transmembrane helix</keyword>
<evidence type="ECO:0000313" key="4">
    <source>
        <dbReference type="Proteomes" id="UP000198809"/>
    </source>
</evidence>
<feature type="transmembrane region" description="Helical" evidence="1">
    <location>
        <begin position="12"/>
        <end position="31"/>
    </location>
</feature>
<evidence type="ECO:0000313" key="3">
    <source>
        <dbReference type="EMBL" id="SEO86079.1"/>
    </source>
</evidence>
<feature type="transmembrane region" description="Helical" evidence="1">
    <location>
        <begin position="59"/>
        <end position="79"/>
    </location>
</feature>
<dbReference type="InterPro" id="IPR012867">
    <property type="entry name" value="DUF1648"/>
</dbReference>
<evidence type="ECO:0000256" key="1">
    <source>
        <dbReference type="SAM" id="Phobius"/>
    </source>
</evidence>
<accession>A0A1H8T4Q4</accession>
<feature type="domain" description="DUF1648" evidence="2">
    <location>
        <begin position="20"/>
        <end position="65"/>
    </location>
</feature>
<keyword evidence="1" id="KW-0812">Transmembrane</keyword>
<feature type="transmembrane region" description="Helical" evidence="1">
    <location>
        <begin position="99"/>
        <end position="119"/>
    </location>
</feature>
<dbReference type="STRING" id="1333845.SAMN04487895_11354"/>
<gene>
    <name evidence="3" type="ORF">SAMN04487895_11354</name>
</gene>
<dbReference type="AlphaFoldDB" id="A0A1H8T4Q4"/>
<dbReference type="OrthoDB" id="2622755at2"/>
<dbReference type="EMBL" id="FODH01000013">
    <property type="protein sequence ID" value="SEO86079.1"/>
    <property type="molecule type" value="Genomic_DNA"/>
</dbReference>
<proteinExistence type="predicted"/>